<sequence>MGVRKAVLRAGAIAIGMLTLASAADATVFHVGDDNAAGMFKLTNGTGPFSPVITARFGADYSVGASVVNFADSFVFTIPQTGTGSGNVSTSFTVTSDMLTLTDILFNNVSYAFAIAPTSSGTSFTINNLPIYSLAENTLQIKGTATGINGYSGNLTFVAAQVPEPASWAMMVVGFGVIGGACRRVRKSNTAVTFA</sequence>
<dbReference type="EMBL" id="JAUOTP010000009">
    <property type="protein sequence ID" value="MDO6416269.1"/>
    <property type="molecule type" value="Genomic_DNA"/>
</dbReference>
<dbReference type="Pfam" id="PF07589">
    <property type="entry name" value="PEP-CTERM"/>
    <property type="match status" value="1"/>
</dbReference>
<dbReference type="Proteomes" id="UP001169764">
    <property type="component" value="Unassembled WGS sequence"/>
</dbReference>
<evidence type="ECO:0000259" key="2">
    <source>
        <dbReference type="Pfam" id="PF07589"/>
    </source>
</evidence>
<dbReference type="NCBIfam" id="NF035944">
    <property type="entry name" value="PEPxxWA-CTERM"/>
    <property type="match status" value="1"/>
</dbReference>
<reference evidence="3" key="1">
    <citation type="submission" date="2023-07" db="EMBL/GenBank/DDBJ databases">
        <authorList>
            <person name="Kim M."/>
        </authorList>
    </citation>
    <scope>NUCLEOTIDE SEQUENCE</scope>
    <source>
        <strain evidence="3">BIUV-7</strain>
    </source>
</reference>
<feature type="domain" description="Ice-binding protein C-terminal" evidence="2">
    <location>
        <begin position="161"/>
        <end position="186"/>
    </location>
</feature>
<feature type="signal peptide" evidence="1">
    <location>
        <begin position="1"/>
        <end position="23"/>
    </location>
</feature>
<proteinExistence type="predicted"/>
<dbReference type="NCBIfam" id="TIGR02595">
    <property type="entry name" value="PEP_CTERM"/>
    <property type="match status" value="1"/>
</dbReference>
<protein>
    <submittedName>
        <fullName evidence="3">FxDxF family PEP-CTERM protein</fullName>
    </submittedName>
</protein>
<dbReference type="InterPro" id="IPR013424">
    <property type="entry name" value="Ice-binding_C"/>
</dbReference>
<evidence type="ECO:0000313" key="4">
    <source>
        <dbReference type="Proteomes" id="UP001169764"/>
    </source>
</evidence>
<comment type="caution">
    <text evidence="3">The sequence shown here is derived from an EMBL/GenBank/DDBJ whole genome shotgun (WGS) entry which is preliminary data.</text>
</comment>
<keyword evidence="4" id="KW-1185">Reference proteome</keyword>
<dbReference type="NCBIfam" id="NF038126">
    <property type="entry name" value="PEP_CTERM_FxDxF"/>
    <property type="match status" value="1"/>
</dbReference>
<evidence type="ECO:0000313" key="3">
    <source>
        <dbReference type="EMBL" id="MDO6416269.1"/>
    </source>
</evidence>
<organism evidence="3 4">
    <name type="scientific">Sphingomonas natans</name>
    <dbReference type="NCBI Taxonomy" id="3063330"/>
    <lineage>
        <taxon>Bacteria</taxon>
        <taxon>Pseudomonadati</taxon>
        <taxon>Pseudomonadota</taxon>
        <taxon>Alphaproteobacteria</taxon>
        <taxon>Sphingomonadales</taxon>
        <taxon>Sphingomonadaceae</taxon>
        <taxon>Sphingomonas</taxon>
    </lineage>
</organism>
<accession>A0ABT8YD70</accession>
<gene>
    <name evidence="3" type="ORF">Q4F19_17925</name>
</gene>
<dbReference type="RefSeq" id="WP_303545545.1">
    <property type="nucleotide sequence ID" value="NZ_JAUOTP010000009.1"/>
</dbReference>
<name>A0ABT8YD70_9SPHN</name>
<keyword evidence="1" id="KW-0732">Signal</keyword>
<feature type="chain" id="PRO_5045487583" evidence="1">
    <location>
        <begin position="24"/>
        <end position="195"/>
    </location>
</feature>
<evidence type="ECO:0000256" key="1">
    <source>
        <dbReference type="SAM" id="SignalP"/>
    </source>
</evidence>